<evidence type="ECO:0000313" key="1">
    <source>
        <dbReference type="EMBL" id="KKL95094.1"/>
    </source>
</evidence>
<accession>A0A0F9G899</accession>
<dbReference type="EMBL" id="LAZR01018765">
    <property type="protein sequence ID" value="KKL95094.1"/>
    <property type="molecule type" value="Genomic_DNA"/>
</dbReference>
<gene>
    <name evidence="1" type="ORF">LCGC14_1858000</name>
</gene>
<name>A0A0F9G899_9ZZZZ</name>
<reference evidence="1" key="1">
    <citation type="journal article" date="2015" name="Nature">
        <title>Complex archaea that bridge the gap between prokaryotes and eukaryotes.</title>
        <authorList>
            <person name="Spang A."/>
            <person name="Saw J.H."/>
            <person name="Jorgensen S.L."/>
            <person name="Zaremba-Niedzwiedzka K."/>
            <person name="Martijn J."/>
            <person name="Lind A.E."/>
            <person name="van Eijk R."/>
            <person name="Schleper C."/>
            <person name="Guy L."/>
            <person name="Ettema T.J."/>
        </authorList>
    </citation>
    <scope>NUCLEOTIDE SEQUENCE</scope>
</reference>
<dbReference type="AlphaFoldDB" id="A0A0F9G899"/>
<protein>
    <submittedName>
        <fullName evidence="1">Uncharacterized protein</fullName>
    </submittedName>
</protein>
<feature type="non-terminal residue" evidence="1">
    <location>
        <position position="42"/>
    </location>
</feature>
<comment type="caution">
    <text evidence="1">The sequence shown here is derived from an EMBL/GenBank/DDBJ whole genome shotgun (WGS) entry which is preliminary data.</text>
</comment>
<sequence>MSVLQWIGIESEDELKRILRKYDKADATYLSLIRASLWVWDR</sequence>
<proteinExistence type="predicted"/>
<organism evidence="1">
    <name type="scientific">marine sediment metagenome</name>
    <dbReference type="NCBI Taxonomy" id="412755"/>
    <lineage>
        <taxon>unclassified sequences</taxon>
        <taxon>metagenomes</taxon>
        <taxon>ecological metagenomes</taxon>
    </lineage>
</organism>